<organism evidence="4 5">
    <name type="scientific">Stephania yunnanensis</name>
    <dbReference type="NCBI Taxonomy" id="152371"/>
    <lineage>
        <taxon>Eukaryota</taxon>
        <taxon>Viridiplantae</taxon>
        <taxon>Streptophyta</taxon>
        <taxon>Embryophyta</taxon>
        <taxon>Tracheophyta</taxon>
        <taxon>Spermatophyta</taxon>
        <taxon>Magnoliopsida</taxon>
        <taxon>Ranunculales</taxon>
        <taxon>Menispermaceae</taxon>
        <taxon>Menispermoideae</taxon>
        <taxon>Cissampelideae</taxon>
        <taxon>Stephania</taxon>
    </lineage>
</organism>
<reference evidence="4 5" key="1">
    <citation type="submission" date="2024-01" db="EMBL/GenBank/DDBJ databases">
        <title>Genome assemblies of Stephania.</title>
        <authorList>
            <person name="Yang L."/>
        </authorList>
    </citation>
    <scope>NUCLEOTIDE SEQUENCE [LARGE SCALE GENOMIC DNA]</scope>
    <source>
        <strain evidence="4">YNDBR</strain>
        <tissue evidence="4">Leaf</tissue>
    </source>
</reference>
<evidence type="ECO:0008006" key="6">
    <source>
        <dbReference type="Google" id="ProtNLM"/>
    </source>
</evidence>
<dbReference type="Pfam" id="PF03999">
    <property type="entry name" value="MAP65_ASE1"/>
    <property type="match status" value="1"/>
</dbReference>
<proteinExistence type="inferred from homology"/>
<accession>A0AAP0NRA7</accession>
<protein>
    <recommendedName>
        <fullName evidence="6">65-kDa microtubule-associated protein 8</fullName>
    </recommendedName>
</protein>
<comment type="caution">
    <text evidence="4">The sequence shown here is derived from an EMBL/GenBank/DDBJ whole genome shotgun (WGS) entry which is preliminary data.</text>
</comment>
<evidence type="ECO:0000313" key="5">
    <source>
        <dbReference type="Proteomes" id="UP001420932"/>
    </source>
</evidence>
<dbReference type="GO" id="GO:0005819">
    <property type="term" value="C:spindle"/>
    <property type="evidence" value="ECO:0007669"/>
    <property type="project" value="TreeGrafter"/>
</dbReference>
<name>A0AAP0NRA7_9MAGN</name>
<dbReference type="GO" id="GO:0005874">
    <property type="term" value="C:microtubule"/>
    <property type="evidence" value="ECO:0007669"/>
    <property type="project" value="UniProtKB-KW"/>
</dbReference>
<dbReference type="Proteomes" id="UP001420932">
    <property type="component" value="Unassembled WGS sequence"/>
</dbReference>
<comment type="similarity">
    <text evidence="1">Belongs to the MAP65/ASE1 family.</text>
</comment>
<dbReference type="Gene3D" id="1.20.58.1520">
    <property type="match status" value="1"/>
</dbReference>
<dbReference type="InterPro" id="IPR007145">
    <property type="entry name" value="MAP65_Ase1_PRC1"/>
</dbReference>
<sequence length="635" mass="72569">MGSFTHPTKFRSSTLLDTSCGYLLQELKLIWDEVGENQLEREKILLEMEQECLEVYRRKVDSANISRARLHQALADSEAEFTHLLVSLGERSLPGRPEKMVGTLKDQLDSITPALREMQLRKEERLNQFRDVQVQVQKVTAEISGQSDIDISTSDVMVNESDLSLKKLEEYQMELKQLHKEKNDRLMKMEGYLHAVQNLCTIMGIDSSEIIRTVHPSLDRNSGQSKDISDNILNQLNATVKSLEEEKQKRLEKLHNLGKALTNLWSLMDTPHEDRSLFSHVTAFISVSAAEIFSPGSLALDILQKAEEEVERLDQLKASKMKELFVKKQKELEEICKKSHMEVPSQSEMDNIMNLITSGAIGHADLLMTMDEQISKAREEAFSRKAIMEKVEKWMISREEERWLEEYSMVKCSDENRYSVSRGAHRNLKRAERARIAVNKIPALVDSLIAKTRSWEDERRKVFLYDEFATNKTDGKSRSTEAHKIDIQKNPGFPVKRQVSLEVPLLAMLEEYNLSRQEKEEEKQRQREKKRAQIQLIVEQEKALASRAGTSNRYLPNRNTNGGFGSASPLNRRLSMSIHQLGSNSINSPTQGISFIKENKIQQIQNMYDRKGIASVAMEDTVSVVSATFSGPLSP</sequence>
<keyword evidence="3" id="KW-0175">Coiled coil</keyword>
<keyword evidence="2" id="KW-0493">Microtubule</keyword>
<dbReference type="GO" id="GO:0000226">
    <property type="term" value="P:microtubule cytoskeleton organization"/>
    <property type="evidence" value="ECO:0007669"/>
    <property type="project" value="InterPro"/>
</dbReference>
<keyword evidence="5" id="KW-1185">Reference proteome</keyword>
<dbReference type="PANTHER" id="PTHR19321:SF3">
    <property type="entry name" value="65-KDA MICROTUBULE-ASSOCIATED PROTEIN 8"/>
    <property type="match status" value="1"/>
</dbReference>
<dbReference type="GO" id="GO:0005737">
    <property type="term" value="C:cytoplasm"/>
    <property type="evidence" value="ECO:0007669"/>
    <property type="project" value="TreeGrafter"/>
</dbReference>
<evidence type="ECO:0000256" key="2">
    <source>
        <dbReference type="ARBA" id="ARBA00022701"/>
    </source>
</evidence>
<dbReference type="AlphaFoldDB" id="A0AAP0NRA7"/>
<evidence type="ECO:0000313" key="4">
    <source>
        <dbReference type="EMBL" id="KAK9113456.1"/>
    </source>
</evidence>
<dbReference type="EMBL" id="JBBNAF010000009">
    <property type="protein sequence ID" value="KAK9113456.1"/>
    <property type="molecule type" value="Genomic_DNA"/>
</dbReference>
<feature type="coiled-coil region" evidence="3">
    <location>
        <begin position="226"/>
        <end position="260"/>
    </location>
</feature>
<evidence type="ECO:0000256" key="3">
    <source>
        <dbReference type="SAM" id="Coils"/>
    </source>
</evidence>
<feature type="coiled-coil region" evidence="3">
    <location>
        <begin position="509"/>
        <end position="536"/>
    </location>
</feature>
<dbReference type="GO" id="GO:0008017">
    <property type="term" value="F:microtubule binding"/>
    <property type="evidence" value="ECO:0007669"/>
    <property type="project" value="InterPro"/>
</dbReference>
<gene>
    <name evidence="4" type="ORF">Syun_020253</name>
</gene>
<dbReference type="PANTHER" id="PTHR19321">
    <property type="entry name" value="PROTEIN REGULATOR OF CYTOKINESIS 1 PRC1-RELATED"/>
    <property type="match status" value="1"/>
</dbReference>
<feature type="coiled-coil region" evidence="3">
    <location>
        <begin position="161"/>
        <end position="188"/>
    </location>
</feature>
<evidence type="ECO:0000256" key="1">
    <source>
        <dbReference type="ARBA" id="ARBA00006187"/>
    </source>
</evidence>